<dbReference type="AlphaFoldDB" id="A0A426XYF6"/>
<name>A0A426XYF6_ENSVE</name>
<evidence type="ECO:0000313" key="1">
    <source>
        <dbReference type="EMBL" id="RRT44400.1"/>
    </source>
</evidence>
<evidence type="ECO:0000313" key="2">
    <source>
        <dbReference type="Proteomes" id="UP000287651"/>
    </source>
</evidence>
<dbReference type="EMBL" id="AMZH03016486">
    <property type="protein sequence ID" value="RRT44400.1"/>
    <property type="molecule type" value="Genomic_DNA"/>
</dbReference>
<organism evidence="1 2">
    <name type="scientific">Ensete ventricosum</name>
    <name type="common">Abyssinian banana</name>
    <name type="synonym">Musa ensete</name>
    <dbReference type="NCBI Taxonomy" id="4639"/>
    <lineage>
        <taxon>Eukaryota</taxon>
        <taxon>Viridiplantae</taxon>
        <taxon>Streptophyta</taxon>
        <taxon>Embryophyta</taxon>
        <taxon>Tracheophyta</taxon>
        <taxon>Spermatophyta</taxon>
        <taxon>Magnoliopsida</taxon>
        <taxon>Liliopsida</taxon>
        <taxon>Zingiberales</taxon>
        <taxon>Musaceae</taxon>
        <taxon>Ensete</taxon>
    </lineage>
</organism>
<comment type="caution">
    <text evidence="1">The sequence shown here is derived from an EMBL/GenBank/DDBJ whole genome shotgun (WGS) entry which is preliminary data.</text>
</comment>
<protein>
    <submittedName>
        <fullName evidence="1">Uncharacterized protein</fullName>
    </submittedName>
</protein>
<proteinExistence type="predicted"/>
<reference evidence="1 2" key="1">
    <citation type="journal article" date="2014" name="Agronomy (Basel)">
        <title>A Draft Genome Sequence for Ensete ventricosum, the Drought-Tolerant Tree Against Hunger.</title>
        <authorList>
            <person name="Harrison J."/>
            <person name="Moore K.A."/>
            <person name="Paszkiewicz K."/>
            <person name="Jones T."/>
            <person name="Grant M."/>
            <person name="Ambacheew D."/>
            <person name="Muzemil S."/>
            <person name="Studholme D.J."/>
        </authorList>
    </citation>
    <scope>NUCLEOTIDE SEQUENCE [LARGE SCALE GENOMIC DNA]</scope>
</reference>
<accession>A0A426XYF6</accession>
<gene>
    <name evidence="1" type="ORF">B296_00053532</name>
</gene>
<dbReference type="Proteomes" id="UP000287651">
    <property type="component" value="Unassembled WGS sequence"/>
</dbReference>
<sequence>MMYSQHVVVLHTHRWRLDGHPSEVVALNNTVTNIKLSTMLCLPLYCALRQVGRSHLLLRLGVRRIPATSNRRQHLRELQGEGSHAVLVRLVGIAATEALPHLYDAYLYIRKGETKTSSSPWRRMPLLLVEDCSRLRWYTYIPATAVWWRLSPSQEIKQARGV</sequence>